<name>A0ABT8CSG3_9FLAO</name>
<dbReference type="Proteomes" id="UP001242368">
    <property type="component" value="Unassembled WGS sequence"/>
</dbReference>
<keyword evidence="2" id="KW-1185">Reference proteome</keyword>
<evidence type="ECO:0000313" key="2">
    <source>
        <dbReference type="Proteomes" id="UP001242368"/>
    </source>
</evidence>
<dbReference type="EMBL" id="JAUFQU010000001">
    <property type="protein sequence ID" value="MDN3706583.1"/>
    <property type="molecule type" value="Genomic_DNA"/>
</dbReference>
<comment type="caution">
    <text evidence="1">The sequence shown here is derived from an EMBL/GenBank/DDBJ whole genome shotgun (WGS) entry which is preliminary data.</text>
</comment>
<proteinExistence type="predicted"/>
<reference evidence="2" key="1">
    <citation type="journal article" date="2019" name="Int. J. Syst. Evol. Microbiol.">
        <title>The Global Catalogue of Microorganisms (GCM) 10K type strain sequencing project: providing services to taxonomists for standard genome sequencing and annotation.</title>
        <authorList>
            <consortium name="The Broad Institute Genomics Platform"/>
            <consortium name="The Broad Institute Genome Sequencing Center for Infectious Disease"/>
            <person name="Wu L."/>
            <person name="Ma J."/>
        </authorList>
    </citation>
    <scope>NUCLEOTIDE SEQUENCE [LARGE SCALE GENOMIC DNA]</scope>
    <source>
        <strain evidence="2">CECT 7184</strain>
    </source>
</reference>
<dbReference type="RefSeq" id="WP_290362651.1">
    <property type="nucleotide sequence ID" value="NZ_JAUFQU010000001.1"/>
</dbReference>
<gene>
    <name evidence="1" type="ORF">QW060_05500</name>
</gene>
<sequence length="45" mass="5260">MAKMLSNENVLTSTETDICTIHKVKIYKYEKVFNCSSCFDVQQRI</sequence>
<evidence type="ECO:0000313" key="1">
    <source>
        <dbReference type="EMBL" id="MDN3706583.1"/>
    </source>
</evidence>
<organism evidence="1 2">
    <name type="scientific">Paenimyroides ceti</name>
    <dbReference type="NCBI Taxonomy" id="395087"/>
    <lineage>
        <taxon>Bacteria</taxon>
        <taxon>Pseudomonadati</taxon>
        <taxon>Bacteroidota</taxon>
        <taxon>Flavobacteriia</taxon>
        <taxon>Flavobacteriales</taxon>
        <taxon>Flavobacteriaceae</taxon>
        <taxon>Paenimyroides</taxon>
    </lineage>
</organism>
<accession>A0ABT8CSG3</accession>
<protein>
    <submittedName>
        <fullName evidence="1">Uncharacterized protein</fullName>
    </submittedName>
</protein>